<dbReference type="GO" id="GO:0004557">
    <property type="term" value="F:alpha-galactosidase activity"/>
    <property type="evidence" value="ECO:0007669"/>
    <property type="project" value="UniProtKB-EC"/>
</dbReference>
<dbReference type="Gene3D" id="3.20.20.70">
    <property type="entry name" value="Aldolase class I"/>
    <property type="match status" value="1"/>
</dbReference>
<feature type="chain" id="PRO_5043809609" description="Alpha-galactosidase" evidence="8">
    <location>
        <begin position="26"/>
        <end position="638"/>
    </location>
</feature>
<dbReference type="Proteomes" id="UP000825729">
    <property type="component" value="Unassembled WGS sequence"/>
</dbReference>
<dbReference type="CDD" id="cd14792">
    <property type="entry name" value="GH27"/>
    <property type="match status" value="1"/>
</dbReference>
<reference evidence="10 11" key="1">
    <citation type="submission" date="2021-07" db="EMBL/GenBank/DDBJ databases">
        <title>The Aristolochia fimbriata genome: insights into angiosperm evolution, floral development and chemical biosynthesis.</title>
        <authorList>
            <person name="Jiao Y."/>
        </authorList>
    </citation>
    <scope>NUCLEOTIDE SEQUENCE [LARGE SCALE GENOMIC DNA]</scope>
    <source>
        <strain evidence="10">IBCAS-2021</strain>
        <tissue evidence="10">Leaf</tissue>
    </source>
</reference>
<accession>A0AAV7ED27</accession>
<dbReference type="Gene3D" id="2.60.40.1180">
    <property type="entry name" value="Golgi alpha-mannosidase II"/>
    <property type="match status" value="1"/>
</dbReference>
<dbReference type="InterPro" id="IPR002241">
    <property type="entry name" value="Glyco_hydro_27"/>
</dbReference>
<evidence type="ECO:0000256" key="7">
    <source>
        <dbReference type="RuleBase" id="RU361168"/>
    </source>
</evidence>
<name>A0AAV7ED27_ARIFI</name>
<gene>
    <name evidence="10" type="ORF">H6P81_012677</name>
</gene>
<dbReference type="InterPro" id="IPR013785">
    <property type="entry name" value="Aldolase_TIM"/>
</dbReference>
<dbReference type="Pfam" id="PF16499">
    <property type="entry name" value="Melibiase_2"/>
    <property type="match status" value="1"/>
</dbReference>
<evidence type="ECO:0000256" key="5">
    <source>
        <dbReference type="ARBA" id="ARBA00022801"/>
    </source>
</evidence>
<keyword evidence="7" id="KW-1015">Disulfide bond</keyword>
<evidence type="ECO:0000256" key="6">
    <source>
        <dbReference type="ARBA" id="ARBA00023295"/>
    </source>
</evidence>
<dbReference type="InterPro" id="IPR013780">
    <property type="entry name" value="Glyco_hydro_b"/>
</dbReference>
<dbReference type="AlphaFoldDB" id="A0AAV7ED27"/>
<evidence type="ECO:0000256" key="2">
    <source>
        <dbReference type="ARBA" id="ARBA00009743"/>
    </source>
</evidence>
<organism evidence="10 11">
    <name type="scientific">Aristolochia fimbriata</name>
    <name type="common">White veined hardy Dutchman's pipe vine</name>
    <dbReference type="NCBI Taxonomy" id="158543"/>
    <lineage>
        <taxon>Eukaryota</taxon>
        <taxon>Viridiplantae</taxon>
        <taxon>Streptophyta</taxon>
        <taxon>Embryophyta</taxon>
        <taxon>Tracheophyta</taxon>
        <taxon>Spermatophyta</taxon>
        <taxon>Magnoliopsida</taxon>
        <taxon>Magnoliidae</taxon>
        <taxon>Piperales</taxon>
        <taxon>Aristolochiaceae</taxon>
        <taxon>Aristolochia</taxon>
    </lineage>
</organism>
<feature type="signal peptide" evidence="8">
    <location>
        <begin position="1"/>
        <end position="25"/>
    </location>
</feature>
<dbReference type="InterPro" id="IPR017853">
    <property type="entry name" value="GH"/>
</dbReference>
<evidence type="ECO:0000313" key="11">
    <source>
        <dbReference type="Proteomes" id="UP000825729"/>
    </source>
</evidence>
<dbReference type="InterPro" id="IPR041233">
    <property type="entry name" value="Melibiase_C"/>
</dbReference>
<evidence type="ECO:0000259" key="9">
    <source>
        <dbReference type="Pfam" id="PF17801"/>
    </source>
</evidence>
<dbReference type="SUPFAM" id="SSF51011">
    <property type="entry name" value="Glycosyl hydrolase domain"/>
    <property type="match status" value="1"/>
</dbReference>
<protein>
    <recommendedName>
        <fullName evidence="3 7">Alpha-galactosidase</fullName>
        <ecNumber evidence="3 7">3.2.1.22</ecNumber>
    </recommendedName>
    <alternativeName>
        <fullName evidence="7">Melibiase</fullName>
    </alternativeName>
</protein>
<feature type="domain" description="Alpha galactosidase C-terminal" evidence="9">
    <location>
        <begin position="555"/>
        <end position="635"/>
    </location>
</feature>
<evidence type="ECO:0000256" key="8">
    <source>
        <dbReference type="SAM" id="SignalP"/>
    </source>
</evidence>
<keyword evidence="5 7" id="KW-0378">Hydrolase</keyword>
<comment type="catalytic activity">
    <reaction evidence="1 7">
        <text>Hydrolysis of terminal, non-reducing alpha-D-galactose residues in alpha-D-galactosides, including galactose oligosaccharides, galactomannans and galactolipids.</text>
        <dbReference type="EC" id="3.2.1.22"/>
    </reaction>
</comment>
<keyword evidence="6 7" id="KW-0326">Glycosidase</keyword>
<evidence type="ECO:0000313" key="10">
    <source>
        <dbReference type="EMBL" id="KAG9446549.1"/>
    </source>
</evidence>
<dbReference type="PANTHER" id="PTHR11452">
    <property type="entry name" value="ALPHA-GALACTOSIDASE/ALPHA-N-ACETYLGALACTOSAMINIDASE"/>
    <property type="match status" value="1"/>
</dbReference>
<dbReference type="PRINTS" id="PR00740">
    <property type="entry name" value="GLHYDRLASE27"/>
</dbReference>
<dbReference type="SUPFAM" id="SSF51445">
    <property type="entry name" value="(Trans)glycosidases"/>
    <property type="match status" value="1"/>
</dbReference>
<comment type="caution">
    <text evidence="10">The sequence shown here is derived from an EMBL/GenBank/DDBJ whole genome shotgun (WGS) entry which is preliminary data.</text>
</comment>
<dbReference type="InterPro" id="IPR035992">
    <property type="entry name" value="Ricin_B-like_lectins"/>
</dbReference>
<proteinExistence type="inferred from homology"/>
<dbReference type="SUPFAM" id="SSF50370">
    <property type="entry name" value="Ricin B-like lectins"/>
    <property type="match status" value="1"/>
</dbReference>
<keyword evidence="4 8" id="KW-0732">Signal</keyword>
<comment type="similarity">
    <text evidence="2 7">Belongs to the glycosyl hydrolase 27 family.</text>
</comment>
<sequence length="638" mass="71559">MGAFSWSFIFFFFFGFLLLRGSLIAAQDNARQPPRGWNSYDSFSWIISEEEFLQNAEIVSKKLLPYGYQYVVVDFLWYRKKGPGAYTDSSGDDVIDEWGRPIPDPGRWPSASDAKGFMNIAQKVHEMGLKFGIHVMRGISAQAVNASTPILDTQTGQAYMESGRKWTAKDIGMTERACAWMPHGFMSVNTESGAGKAFLRSLYQQYAEWGVDFVKHDCIFGDDLDVKEISIVSEALKELDRPVIYSLSPGTSAAPGMAKEVAKFVNMYRVTADDWDRWEDVESHFNVARDFAASNLIGANGLKGKSWPDLDMLPLGWLTDPSVNEGPHRTCRLNPDEQKTQMTLWSIAKSPLMFGGDLTHIDQSTLSLITHPILLEINSFSTNNKEFPYIRASKGIGRSNCIFTNKWGNFKNATMSDETELAVTSCKEHHAKGWSLKMSDQKLDQVCWRESLGKNNRKPFCLYKQRSYLAVDESLIQKKQYEGKFHLVAMDKLKYCLDASTNRKFSLHKYRTNFLSPCRWDVKQSWDLNANGTLVSSYSGLCASVKTVKGNANVGGVRSWVATGRKGEVYLSFFNLNAASTVISANIADLAKSVPSDYVRKDTCKCTEVWSAKDLGTIKQLSMEVAGHGCALFVLNCQ</sequence>
<dbReference type="EMBL" id="JAINDJ010000005">
    <property type="protein sequence ID" value="KAG9446549.1"/>
    <property type="molecule type" value="Genomic_DNA"/>
</dbReference>
<dbReference type="GO" id="GO:0005975">
    <property type="term" value="P:carbohydrate metabolic process"/>
    <property type="evidence" value="ECO:0007669"/>
    <property type="project" value="InterPro"/>
</dbReference>
<dbReference type="EC" id="3.2.1.22" evidence="3 7"/>
<dbReference type="Pfam" id="PF17801">
    <property type="entry name" value="Melibiase_C"/>
    <property type="match status" value="1"/>
</dbReference>
<dbReference type="PANTHER" id="PTHR11452:SF42">
    <property type="entry name" value="ALPHA-GALACTOSIDASE"/>
    <property type="match status" value="1"/>
</dbReference>
<evidence type="ECO:0000256" key="4">
    <source>
        <dbReference type="ARBA" id="ARBA00022729"/>
    </source>
</evidence>
<keyword evidence="11" id="KW-1185">Reference proteome</keyword>
<evidence type="ECO:0000256" key="1">
    <source>
        <dbReference type="ARBA" id="ARBA00001255"/>
    </source>
</evidence>
<evidence type="ECO:0000256" key="3">
    <source>
        <dbReference type="ARBA" id="ARBA00012755"/>
    </source>
</evidence>